<dbReference type="AlphaFoldDB" id="A0A5J5D9V0"/>
<protein>
    <submittedName>
        <fullName evidence="2">Uncharacterized protein</fullName>
    </submittedName>
</protein>
<comment type="caution">
    <text evidence="2">The sequence shown here is derived from an EMBL/GenBank/DDBJ whole genome shotgun (WGS) entry which is preliminary data.</text>
</comment>
<dbReference type="EMBL" id="VOFY01000007">
    <property type="protein sequence ID" value="KAA8590937.1"/>
    <property type="molecule type" value="Genomic_DNA"/>
</dbReference>
<keyword evidence="3" id="KW-1185">Reference proteome</keyword>
<name>A0A5J5D9V0_9PERO</name>
<proteinExistence type="predicted"/>
<evidence type="ECO:0000313" key="3">
    <source>
        <dbReference type="Proteomes" id="UP000327493"/>
    </source>
</evidence>
<dbReference type="Proteomes" id="UP000327493">
    <property type="component" value="Chromosome 7"/>
</dbReference>
<feature type="compositionally biased region" description="Basic and acidic residues" evidence="1">
    <location>
        <begin position="330"/>
        <end position="341"/>
    </location>
</feature>
<evidence type="ECO:0000256" key="1">
    <source>
        <dbReference type="SAM" id="MobiDB-lite"/>
    </source>
</evidence>
<evidence type="ECO:0000313" key="2">
    <source>
        <dbReference type="EMBL" id="KAA8590937.1"/>
    </source>
</evidence>
<feature type="region of interest" description="Disordered" evidence="1">
    <location>
        <begin position="326"/>
        <end position="357"/>
    </location>
</feature>
<accession>A0A5J5D9V0</accession>
<organism evidence="2 3">
    <name type="scientific">Etheostoma spectabile</name>
    <name type="common">orangethroat darter</name>
    <dbReference type="NCBI Taxonomy" id="54343"/>
    <lineage>
        <taxon>Eukaryota</taxon>
        <taxon>Metazoa</taxon>
        <taxon>Chordata</taxon>
        <taxon>Craniata</taxon>
        <taxon>Vertebrata</taxon>
        <taxon>Euteleostomi</taxon>
        <taxon>Actinopterygii</taxon>
        <taxon>Neopterygii</taxon>
        <taxon>Teleostei</taxon>
        <taxon>Neoteleostei</taxon>
        <taxon>Acanthomorphata</taxon>
        <taxon>Eupercaria</taxon>
        <taxon>Perciformes</taxon>
        <taxon>Percoidei</taxon>
        <taxon>Percidae</taxon>
        <taxon>Etheostomatinae</taxon>
        <taxon>Etheostoma</taxon>
    </lineage>
</organism>
<reference evidence="2 3" key="1">
    <citation type="submission" date="2019-08" db="EMBL/GenBank/DDBJ databases">
        <title>A chromosome-level genome assembly, high-density linkage maps, and genome scans reveal the genomic architecture of hybrid incompatibilities underlying speciation via character displacement in darters (Percidae: Etheostominae).</title>
        <authorList>
            <person name="Moran R.L."/>
            <person name="Catchen J.M."/>
            <person name="Fuller R.C."/>
        </authorList>
    </citation>
    <scope>NUCLEOTIDE SEQUENCE [LARGE SCALE GENOMIC DNA]</scope>
    <source>
        <strain evidence="2">EspeVRDwgs_2016</strain>
        <tissue evidence="2">Muscle</tissue>
    </source>
</reference>
<sequence length="402" mass="43628">MASMIGYSSGSLILLPSVLAHARRSKSVSSLEKTCVSAYVSSECFLRACQLAHQDLKQWGPNTNLSDWKTLSSNTEEPPLHTGSWDLRGDGVVLWVSVFGEQCRCISPAGPDDKGPYIYPQALRTIAGWGLVAISAAWLSFVSVDVGTAKTPRHCSHRSFPHIDPTLLPSLPLTPDTSSHFTYTVTHWRCTGEIDCLHESDYFGQTPSLGAPEFGHKARNVGSISPGEVVSIWAWMLPCHPPRCSHPKPTSASLIISSSSPTFETLRQTPSIHPSIHPSLLHPCANPSSSLSHQLSLLTAAAVWGLSSSTTSLSFPASSLTLGSPPILRARRDNEGADSPKVHTKRRGISTTHNLSLHSEKSFSSSLSPFSFIHKVAPSPKQLSQEYTVEYNLQEAICEDEL</sequence>
<gene>
    <name evidence="2" type="ORF">FQN60_001880</name>
</gene>